<dbReference type="RefSeq" id="WP_246336074.1">
    <property type="nucleotide sequence ID" value="NZ_JACHXI010000023.1"/>
</dbReference>
<gene>
    <name evidence="2" type="ORF">FHR87_003475</name>
</gene>
<accession>A0A839T6C7</accession>
<keyword evidence="1" id="KW-0732">Signal</keyword>
<evidence type="ECO:0000256" key="1">
    <source>
        <dbReference type="SAM" id="SignalP"/>
    </source>
</evidence>
<reference evidence="2 3" key="1">
    <citation type="submission" date="2020-08" db="EMBL/GenBank/DDBJ databases">
        <title>Genomic Encyclopedia of Type Strains, Phase III (KMG-III): the genomes of soil and plant-associated and newly described type strains.</title>
        <authorList>
            <person name="Whitman W."/>
        </authorList>
    </citation>
    <scope>NUCLEOTIDE SEQUENCE [LARGE SCALE GENOMIC DNA]</scope>
    <source>
        <strain evidence="2 3">CECT 4462</strain>
    </source>
</reference>
<dbReference type="Pfam" id="PF10976">
    <property type="entry name" value="DUF2790"/>
    <property type="match status" value="1"/>
</dbReference>
<dbReference type="InterPro" id="IPR021245">
    <property type="entry name" value="DUF2790"/>
</dbReference>
<feature type="signal peptide" evidence="1">
    <location>
        <begin position="1"/>
        <end position="19"/>
    </location>
</feature>
<feature type="chain" id="PRO_5032431953" description="DUF2790 domain-containing protein" evidence="1">
    <location>
        <begin position="20"/>
        <end position="108"/>
    </location>
</feature>
<comment type="caution">
    <text evidence="2">The sequence shown here is derived from an EMBL/GenBank/DDBJ whole genome shotgun (WGS) entry which is preliminary data.</text>
</comment>
<name>A0A839T6C7_AZOMA</name>
<proteinExistence type="predicted"/>
<protein>
    <recommendedName>
        <fullName evidence="4">DUF2790 domain-containing protein</fullName>
    </recommendedName>
</protein>
<sequence length="108" mass="11723">MKKLIALLALAGMSCTAVAGGIQEPAADHKLDTVISRPAYGTATEQQTSAKIEKYHYSMHPNIAKVISITRAADECGAVLTRMTYDDYQGQRHVMEYSTVNLCSRTGS</sequence>
<evidence type="ECO:0000313" key="3">
    <source>
        <dbReference type="Proteomes" id="UP000549250"/>
    </source>
</evidence>
<dbReference type="EMBL" id="JACHXI010000023">
    <property type="protein sequence ID" value="MBB3105041.1"/>
    <property type="molecule type" value="Genomic_DNA"/>
</dbReference>
<evidence type="ECO:0000313" key="2">
    <source>
        <dbReference type="EMBL" id="MBB3105041.1"/>
    </source>
</evidence>
<dbReference type="Gene3D" id="2.30.140.50">
    <property type="entry name" value="Protein of unknown function DUF2790"/>
    <property type="match status" value="1"/>
</dbReference>
<dbReference type="Proteomes" id="UP000549250">
    <property type="component" value="Unassembled WGS sequence"/>
</dbReference>
<dbReference type="PROSITE" id="PS51257">
    <property type="entry name" value="PROKAR_LIPOPROTEIN"/>
    <property type="match status" value="1"/>
</dbReference>
<dbReference type="AlphaFoldDB" id="A0A839T6C7"/>
<organism evidence="2 3">
    <name type="scientific">Azomonas macrocytogenes</name>
    <name type="common">Azotobacter macrocytogenes</name>
    <dbReference type="NCBI Taxonomy" id="69962"/>
    <lineage>
        <taxon>Bacteria</taxon>
        <taxon>Pseudomonadati</taxon>
        <taxon>Pseudomonadota</taxon>
        <taxon>Gammaproteobacteria</taxon>
        <taxon>Pseudomonadales</taxon>
        <taxon>Pseudomonadaceae</taxon>
        <taxon>Azomonas</taxon>
    </lineage>
</organism>
<keyword evidence="3" id="KW-1185">Reference proteome</keyword>
<evidence type="ECO:0008006" key="4">
    <source>
        <dbReference type="Google" id="ProtNLM"/>
    </source>
</evidence>